<dbReference type="AlphaFoldDB" id="A0A126UZ44"/>
<evidence type="ECO:0000259" key="2">
    <source>
        <dbReference type="Pfam" id="PF00534"/>
    </source>
</evidence>
<sequence length="370" mass="41637">MAYLHALLRDPIPLFSLIRISGVFTLLSEEGTLELLSRMTGKTPWGRHDLKSLFRFKQSPTQQRVQSDCRRLAVVSSKDVRRLVDVLPRGFSYLNVGHSNISDVVFRAIKENSGQISVLVHDTIPLDYPEFQRDGSVEKFKQKMSCVSLLADLVIFNSEQSKLDATRHFSKMGRVPESIVAHLGLTKPTPAEGGLPPEIAPNKGYFVIVGTIEPRKNHALLLDIWEGLENKPNSPQLVIIGARGWKNEAVFQRLDLKPSNVVEFNNLSDRAVAQIVERSAGMLFPSIAEGYGLPPAEAILQQTPVICGDLPVYREFLGDIPIYADTSDRYLWELAIQKLARRKREKTALQFDLKKMPTWEAHFNKVLKVA</sequence>
<protein>
    <recommendedName>
        <fullName evidence="2">Glycosyl transferase family 1 domain-containing protein</fullName>
    </recommendedName>
</protein>
<dbReference type="Pfam" id="PF00534">
    <property type="entry name" value="Glycos_transf_1"/>
    <property type="match status" value="1"/>
</dbReference>
<proteinExistence type="predicted"/>
<organism evidence="3 4">
    <name type="scientific">Falsihalocynthiibacter arcticus</name>
    <dbReference type="NCBI Taxonomy" id="1579316"/>
    <lineage>
        <taxon>Bacteria</taxon>
        <taxon>Pseudomonadati</taxon>
        <taxon>Pseudomonadota</taxon>
        <taxon>Alphaproteobacteria</taxon>
        <taxon>Rhodobacterales</taxon>
        <taxon>Roseobacteraceae</taxon>
        <taxon>Falsihalocynthiibacter</taxon>
    </lineage>
</organism>
<keyword evidence="1" id="KW-0808">Transferase</keyword>
<feature type="domain" description="Glycosyl transferase family 1" evidence="2">
    <location>
        <begin position="199"/>
        <end position="319"/>
    </location>
</feature>
<dbReference type="PANTHER" id="PTHR46401:SF2">
    <property type="entry name" value="GLYCOSYLTRANSFERASE WBBK-RELATED"/>
    <property type="match status" value="1"/>
</dbReference>
<accession>A0A126UZ44</accession>
<evidence type="ECO:0000313" key="4">
    <source>
        <dbReference type="Proteomes" id="UP000070371"/>
    </source>
</evidence>
<name>A0A126UZ44_9RHOB</name>
<dbReference type="SUPFAM" id="SSF53756">
    <property type="entry name" value="UDP-Glycosyltransferase/glycogen phosphorylase"/>
    <property type="match status" value="1"/>
</dbReference>
<dbReference type="Gene3D" id="3.40.50.2000">
    <property type="entry name" value="Glycogen Phosphorylase B"/>
    <property type="match status" value="1"/>
</dbReference>
<reference evidence="3 4" key="1">
    <citation type="submission" date="2016-02" db="EMBL/GenBank/DDBJ databases">
        <title>Complete genome sequence of Halocynthiibacter arcticus PAMC 20958t from arctic marine sediment.</title>
        <authorList>
            <person name="Lee Y.M."/>
            <person name="Baek K."/>
            <person name="Lee H.K."/>
            <person name="Shin S.C."/>
        </authorList>
    </citation>
    <scope>NUCLEOTIDE SEQUENCE [LARGE SCALE GENOMIC DNA]</scope>
    <source>
        <strain evidence="3">PAMC 20958</strain>
    </source>
</reference>
<dbReference type="InterPro" id="IPR001296">
    <property type="entry name" value="Glyco_trans_1"/>
</dbReference>
<dbReference type="Proteomes" id="UP000070371">
    <property type="component" value="Chromosome"/>
</dbReference>
<evidence type="ECO:0000313" key="3">
    <source>
        <dbReference type="EMBL" id="AML50916.1"/>
    </source>
</evidence>
<gene>
    <name evidence="3" type="ORF">RC74_06150</name>
</gene>
<dbReference type="KEGG" id="hat:RC74_06150"/>
<keyword evidence="4" id="KW-1185">Reference proteome</keyword>
<dbReference type="GO" id="GO:0016757">
    <property type="term" value="F:glycosyltransferase activity"/>
    <property type="evidence" value="ECO:0007669"/>
    <property type="project" value="InterPro"/>
</dbReference>
<dbReference type="PANTHER" id="PTHR46401">
    <property type="entry name" value="GLYCOSYLTRANSFERASE WBBK-RELATED"/>
    <property type="match status" value="1"/>
</dbReference>
<evidence type="ECO:0000256" key="1">
    <source>
        <dbReference type="ARBA" id="ARBA00022679"/>
    </source>
</evidence>
<dbReference type="STRING" id="1579316.RC74_06150"/>
<dbReference type="EMBL" id="CP014327">
    <property type="protein sequence ID" value="AML50916.1"/>
    <property type="molecule type" value="Genomic_DNA"/>
</dbReference>